<dbReference type="Proteomes" id="UP000683360">
    <property type="component" value="Unassembled WGS sequence"/>
</dbReference>
<sequence length="198" mass="22524">MGKMQCHMFTIICLLAMNSESLVESERKQRKEKEKNCTKSSKVFHCVPDLNGNLYEFCGRSKEDLSYSYVVLDSANNLYFNNLVFPISSGTETEFYSNFSQLITKDDPQLDGLTVFQKMLEEVNNTSAVSCIDDLKEHILPSKDTCKVYSACVRPQQVPWISIYILEVRGDIGNMIIKCFSMPETNTNKYSLVGVSFV</sequence>
<accession>A0A8S3Q205</accession>
<dbReference type="EMBL" id="CAJPWZ010000245">
    <property type="protein sequence ID" value="CAG2188503.1"/>
    <property type="molecule type" value="Genomic_DNA"/>
</dbReference>
<feature type="chain" id="PRO_5035712353" evidence="1">
    <location>
        <begin position="22"/>
        <end position="198"/>
    </location>
</feature>
<proteinExistence type="predicted"/>
<dbReference type="AlphaFoldDB" id="A0A8S3Q205"/>
<evidence type="ECO:0000313" key="3">
    <source>
        <dbReference type="Proteomes" id="UP000683360"/>
    </source>
</evidence>
<evidence type="ECO:0000313" key="2">
    <source>
        <dbReference type="EMBL" id="CAG2188503.1"/>
    </source>
</evidence>
<gene>
    <name evidence="2" type="ORF">MEDL_3928</name>
</gene>
<reference evidence="2" key="1">
    <citation type="submission" date="2021-03" db="EMBL/GenBank/DDBJ databases">
        <authorList>
            <person name="Bekaert M."/>
        </authorList>
    </citation>
    <scope>NUCLEOTIDE SEQUENCE</scope>
</reference>
<evidence type="ECO:0000256" key="1">
    <source>
        <dbReference type="SAM" id="SignalP"/>
    </source>
</evidence>
<name>A0A8S3Q205_MYTED</name>
<feature type="signal peptide" evidence="1">
    <location>
        <begin position="1"/>
        <end position="21"/>
    </location>
</feature>
<protein>
    <submittedName>
        <fullName evidence="2">Uncharacterized protein</fullName>
    </submittedName>
</protein>
<keyword evidence="3" id="KW-1185">Reference proteome</keyword>
<keyword evidence="1" id="KW-0732">Signal</keyword>
<organism evidence="2 3">
    <name type="scientific">Mytilus edulis</name>
    <name type="common">Blue mussel</name>
    <dbReference type="NCBI Taxonomy" id="6550"/>
    <lineage>
        <taxon>Eukaryota</taxon>
        <taxon>Metazoa</taxon>
        <taxon>Spiralia</taxon>
        <taxon>Lophotrochozoa</taxon>
        <taxon>Mollusca</taxon>
        <taxon>Bivalvia</taxon>
        <taxon>Autobranchia</taxon>
        <taxon>Pteriomorphia</taxon>
        <taxon>Mytilida</taxon>
        <taxon>Mytiloidea</taxon>
        <taxon>Mytilidae</taxon>
        <taxon>Mytilinae</taxon>
        <taxon>Mytilus</taxon>
    </lineage>
</organism>
<comment type="caution">
    <text evidence="2">The sequence shown here is derived from an EMBL/GenBank/DDBJ whole genome shotgun (WGS) entry which is preliminary data.</text>
</comment>